<dbReference type="EMBL" id="CP060718">
    <property type="protein sequence ID" value="QNN68422.1"/>
    <property type="molecule type" value="Genomic_DNA"/>
</dbReference>
<accession>A0A7G9SKP7</accession>
<dbReference type="RefSeq" id="WP_187539924.1">
    <property type="nucleotide sequence ID" value="NZ_BAABJT010000001.1"/>
</dbReference>
<evidence type="ECO:0000313" key="1">
    <source>
        <dbReference type="EMBL" id="QNN68422.1"/>
    </source>
</evidence>
<dbReference type="InterPro" id="IPR029016">
    <property type="entry name" value="GAF-like_dom_sf"/>
</dbReference>
<reference evidence="1 2" key="1">
    <citation type="submission" date="2020-08" db="EMBL/GenBank/DDBJ databases">
        <title>Genome sequence of Sphingomonas lutea KCTC 23642T.</title>
        <authorList>
            <person name="Hyun D.-W."/>
            <person name="Bae J.-W."/>
        </authorList>
    </citation>
    <scope>NUCLEOTIDE SEQUENCE [LARGE SCALE GENOMIC DNA]</scope>
    <source>
        <strain evidence="1 2">KCTC 23642</strain>
    </source>
</reference>
<sequence length="189" mass="20194">MGQVIQFEERALASLQARLGAAQEANEDLIAFARGHSGAVSSIHAAVLAAIDADGMERLFHVVAQEWPLILGIDAVALSLVVGEQGFRADGSGVQPVDPKILLRAIRQVNGVEMRSVARGHPLFGPASGLIRAEALVRIDCEPPLPCGLLVLGQRDSLSLDARHGSELLMFLGHSLASMIRRWLIDPQS</sequence>
<protein>
    <submittedName>
        <fullName evidence="1">DUF484 domain-containing protein</fullName>
    </submittedName>
</protein>
<dbReference type="Gene3D" id="3.30.450.40">
    <property type="match status" value="1"/>
</dbReference>
<keyword evidence="2" id="KW-1185">Reference proteome</keyword>
<dbReference type="Proteomes" id="UP000515971">
    <property type="component" value="Chromosome"/>
</dbReference>
<dbReference type="KEGG" id="slut:H9L13_06080"/>
<proteinExistence type="predicted"/>
<name>A0A7G9SKP7_9SPHN</name>
<dbReference type="AlphaFoldDB" id="A0A7G9SKP7"/>
<organism evidence="1 2">
    <name type="scientific">Sphingomonas lutea</name>
    <dbReference type="NCBI Taxonomy" id="1045317"/>
    <lineage>
        <taxon>Bacteria</taxon>
        <taxon>Pseudomonadati</taxon>
        <taxon>Pseudomonadota</taxon>
        <taxon>Alphaproteobacteria</taxon>
        <taxon>Sphingomonadales</taxon>
        <taxon>Sphingomonadaceae</taxon>
        <taxon>Sphingomonas</taxon>
    </lineage>
</organism>
<gene>
    <name evidence="1" type="ORF">H9L13_06080</name>
</gene>
<evidence type="ECO:0000313" key="2">
    <source>
        <dbReference type="Proteomes" id="UP000515971"/>
    </source>
</evidence>